<keyword evidence="6" id="KW-0542">Nucleomorph</keyword>
<evidence type="ECO:0000256" key="4">
    <source>
        <dbReference type="ARBA" id="ARBA00023242"/>
    </source>
</evidence>
<keyword evidence="3" id="KW-0690">Ribosome biogenesis</keyword>
<dbReference type="RefSeq" id="XP_003239841.1">
    <property type="nucleotide sequence ID" value="XM_003239793.1"/>
</dbReference>
<evidence type="ECO:0000256" key="1">
    <source>
        <dbReference type="ARBA" id="ARBA00004604"/>
    </source>
</evidence>
<name>F2HHZ7_9CRYP</name>
<dbReference type="InterPro" id="IPR045056">
    <property type="entry name" value="Nop56/Nop58"/>
</dbReference>
<dbReference type="Gene3D" id="1.10.246.90">
    <property type="entry name" value="Nop domain"/>
    <property type="match status" value="1"/>
</dbReference>
<dbReference type="InterPro" id="IPR036070">
    <property type="entry name" value="Nop_dom_sf"/>
</dbReference>
<dbReference type="SMART" id="SM00931">
    <property type="entry name" value="NOSIC"/>
    <property type="match status" value="1"/>
</dbReference>
<dbReference type="GeneID" id="10447185"/>
<accession>F2HHZ7</accession>
<dbReference type="GO" id="GO:0030515">
    <property type="term" value="F:snoRNA binding"/>
    <property type="evidence" value="ECO:0007669"/>
    <property type="project" value="InterPro"/>
</dbReference>
<sequence>MLLLVENLKGYGLLRINDTEKKYILRAVYEYKTKIEAIKTTENLIKGKINKKFKNFLKNSINTKERLLVSDIKLKNTINKKLGKNFCKFVAFENVFQRFKNYFEKKITPNKKNDTVAMASHFIYGKKVRFCGIKKDLTITYSIKILEETEKKINFYYLRLKEWYNWHFPELCDLNLDSLTFSRLICEFETRKKLKVTDITHILNKKDAFFIKKAAQTSIGCDFEKEDFENIVHLSHQIISIYEFKEIVRKYLKNKMYIVAPNLTTIVGDRIGAKLISYAKSIFDLAKYPSSTIQLFGAEKAMFKAKKNKTPTPKFGIIYNCSIVKKASSSKNKGKLSRMISAKIALAVRADTLKELKYGGILGIKNRHKIEKRLEQLESFNKKTKIPKVFLLR</sequence>
<dbReference type="AlphaFoldDB" id="F2HHZ7"/>
<reference evidence="6 7" key="1">
    <citation type="journal article" date="2011" name="Genome Biol. Evol.">
        <title>Complete nucleomorph genome sequence of the nonphotosynthetic alga Cryptomonas paramecium reveals a core nucleomorph gene set.</title>
        <authorList>
            <person name="Tanifuji G."/>
            <person name="Onodera N.T."/>
            <person name="Wheeler T.J."/>
            <person name="Dlutek M."/>
            <person name="Donaher N."/>
            <person name="Archibald J.M."/>
        </authorList>
    </citation>
    <scope>NUCLEOTIDE SEQUENCE [LARGE SCALE GENOMIC DNA]</scope>
    <source>
        <strain evidence="6 7">CCAP977/2A</strain>
    </source>
</reference>
<keyword evidence="6" id="KW-0238">DNA-binding</keyword>
<dbReference type="InterPro" id="IPR012976">
    <property type="entry name" value="NOSIC"/>
</dbReference>
<geneLocation type="nucleomorph" evidence="6"/>
<dbReference type="SUPFAM" id="SSF89124">
    <property type="entry name" value="Nop domain"/>
    <property type="match status" value="1"/>
</dbReference>
<gene>
    <name evidence="6" type="primary">nop5</name>
    <name evidence="6" type="ORF">CPARA_2gp285</name>
</gene>
<keyword evidence="4" id="KW-0539">Nucleus</keyword>
<evidence type="ECO:0000256" key="2">
    <source>
        <dbReference type="ARBA" id="ARBA00009211"/>
    </source>
</evidence>
<evidence type="ECO:0000313" key="7">
    <source>
        <dbReference type="Proteomes" id="UP000243423"/>
    </source>
</evidence>
<dbReference type="PANTHER" id="PTHR10894">
    <property type="entry name" value="NUCLEOLAR PROTEIN 5 NUCLEOLAR PROTEIN NOP5 NOP58"/>
    <property type="match status" value="1"/>
</dbReference>
<feature type="domain" description="Nop" evidence="5">
    <location>
        <begin position="259"/>
        <end position="379"/>
    </location>
</feature>
<evidence type="ECO:0000313" key="6">
    <source>
        <dbReference type="EMBL" id="AEA38943.1"/>
    </source>
</evidence>
<protein>
    <submittedName>
        <fullName evidence="6">SAR DNA-binding protein-1</fullName>
    </submittedName>
</protein>
<dbReference type="Pfam" id="PF01798">
    <property type="entry name" value="Nop"/>
    <property type="match status" value="1"/>
</dbReference>
<dbReference type="InterPro" id="IPR002687">
    <property type="entry name" value="Nop_dom"/>
</dbReference>
<dbReference type="Proteomes" id="UP000243423">
    <property type="component" value="Nucleomorph 2"/>
</dbReference>
<dbReference type="GO" id="GO:0003677">
    <property type="term" value="F:DNA binding"/>
    <property type="evidence" value="ECO:0007669"/>
    <property type="project" value="UniProtKB-KW"/>
</dbReference>
<dbReference type="InterPro" id="IPR042239">
    <property type="entry name" value="Nop_C"/>
</dbReference>
<dbReference type="GO" id="GO:0032040">
    <property type="term" value="C:small-subunit processome"/>
    <property type="evidence" value="ECO:0007669"/>
    <property type="project" value="InterPro"/>
</dbReference>
<dbReference type="GO" id="GO:0042254">
    <property type="term" value="P:ribosome biogenesis"/>
    <property type="evidence" value="ECO:0007669"/>
    <property type="project" value="UniProtKB-KW"/>
</dbReference>
<organism evidence="6 7">
    <name type="scientific">Cryptomonas paramaecium</name>
    <dbReference type="NCBI Taxonomy" id="2898"/>
    <lineage>
        <taxon>Eukaryota</taxon>
        <taxon>Cryptophyceae</taxon>
        <taxon>Cryptomonadales</taxon>
        <taxon>Cryptomonadaceae</taxon>
        <taxon>Cryptomonas</taxon>
    </lineage>
</organism>
<proteinExistence type="inferred from homology"/>
<evidence type="ECO:0000259" key="5">
    <source>
        <dbReference type="PROSITE" id="PS51358"/>
    </source>
</evidence>
<dbReference type="GO" id="GO:0031428">
    <property type="term" value="C:box C/D methylation guide snoRNP complex"/>
    <property type="evidence" value="ECO:0007669"/>
    <property type="project" value="InterPro"/>
</dbReference>
<evidence type="ECO:0000256" key="3">
    <source>
        <dbReference type="ARBA" id="ARBA00022517"/>
    </source>
</evidence>
<dbReference type="EMBL" id="CP002173">
    <property type="protein sequence ID" value="AEA38943.1"/>
    <property type="molecule type" value="Genomic_DNA"/>
</dbReference>
<comment type="similarity">
    <text evidence="2">Belongs to the NOP5/NOP56 family.</text>
</comment>
<dbReference type="PANTHER" id="PTHR10894:SF1">
    <property type="entry name" value="NUCLEOLAR PROTEIN 58"/>
    <property type="match status" value="1"/>
</dbReference>
<dbReference type="PROSITE" id="PS51358">
    <property type="entry name" value="NOP"/>
    <property type="match status" value="1"/>
</dbReference>
<comment type="subcellular location">
    <subcellularLocation>
        <location evidence="1">Nucleus</location>
        <location evidence="1">Nucleolus</location>
    </subcellularLocation>
</comment>
<dbReference type="Gene3D" id="1.10.287.4070">
    <property type="match status" value="1"/>
</dbReference>